<feature type="transmembrane region" description="Helical" evidence="9">
    <location>
        <begin position="259"/>
        <end position="280"/>
    </location>
</feature>
<sequence>MVSGGLLVQQVVNGLFFGGQLALIAVGLTLIWGVARVLNFAHGAMFMVGGFVGFYTLGATGSILLASVLAVIVVFVLGYVVEHSLLEPMRDREEFDIASMVVTLGLAIFLENAILVGVGSQRKSFPTFTDVIWNVAGVTISVQRLVIFLISLVALAALFLIITRTKLGLAIRAVSQDSDTALLMGVRPKRIYSITFGASAALAGLAGVLLAPMFSVYPSVGWYPFLLAFIVVMVGGLGSVRGTLVAALGLAIVRSISMIWIASETAMIVLFAIMVAVLIVNPDGIGGWLDG</sequence>
<feature type="transmembrane region" description="Helical" evidence="9">
    <location>
        <begin position="63"/>
        <end position="85"/>
    </location>
</feature>
<evidence type="ECO:0000256" key="2">
    <source>
        <dbReference type="ARBA" id="ARBA00022448"/>
    </source>
</evidence>
<feature type="transmembrane region" description="Helical" evidence="9">
    <location>
        <begin position="12"/>
        <end position="33"/>
    </location>
</feature>
<dbReference type="Pfam" id="PF02653">
    <property type="entry name" value="BPD_transp_2"/>
    <property type="match status" value="1"/>
</dbReference>
<dbReference type="GO" id="GO:0005886">
    <property type="term" value="C:plasma membrane"/>
    <property type="evidence" value="ECO:0007669"/>
    <property type="project" value="UniProtKB-SubCell"/>
</dbReference>
<keyword evidence="7 9" id="KW-0472">Membrane</keyword>
<dbReference type="AlphaFoldDB" id="A0A7D5KVB3"/>
<evidence type="ECO:0000256" key="7">
    <source>
        <dbReference type="ARBA" id="ARBA00023136"/>
    </source>
</evidence>
<dbReference type="InterPro" id="IPR052157">
    <property type="entry name" value="BCAA_transport_permease"/>
</dbReference>
<feature type="transmembrane region" description="Helical" evidence="9">
    <location>
        <begin position="226"/>
        <end position="252"/>
    </location>
</feature>
<feature type="transmembrane region" description="Helical" evidence="9">
    <location>
        <begin position="191"/>
        <end position="214"/>
    </location>
</feature>
<dbReference type="CDD" id="cd06582">
    <property type="entry name" value="TM_PBP1_LivH_like"/>
    <property type="match status" value="1"/>
</dbReference>
<dbReference type="InterPro" id="IPR001851">
    <property type="entry name" value="ABC_transp_permease"/>
</dbReference>
<feature type="transmembrane region" description="Helical" evidence="9">
    <location>
        <begin position="131"/>
        <end position="162"/>
    </location>
</feature>
<dbReference type="KEGG" id="halg:HUG10_14385"/>
<evidence type="ECO:0000256" key="1">
    <source>
        <dbReference type="ARBA" id="ARBA00004651"/>
    </source>
</evidence>
<reference evidence="10 11" key="1">
    <citation type="submission" date="2020-07" db="EMBL/GenBank/DDBJ databases">
        <title>Gai3-2, isolated from salt lake.</title>
        <authorList>
            <person name="Cui H."/>
            <person name="Shi X."/>
        </authorList>
    </citation>
    <scope>NUCLEOTIDE SEQUENCE [LARGE SCALE GENOMIC DNA]</scope>
    <source>
        <strain evidence="10 11">Gai3-2</strain>
    </source>
</reference>
<dbReference type="EMBL" id="CP058529">
    <property type="protein sequence ID" value="QLG28660.1"/>
    <property type="molecule type" value="Genomic_DNA"/>
</dbReference>
<name>A0A7D5KVB3_9EURY</name>
<evidence type="ECO:0000256" key="8">
    <source>
        <dbReference type="ARBA" id="ARBA00037998"/>
    </source>
</evidence>
<keyword evidence="4 9" id="KW-0812">Transmembrane</keyword>
<protein>
    <submittedName>
        <fullName evidence="10">Branched-chain amino acid ABC transporter permease</fullName>
    </submittedName>
</protein>
<comment type="similarity">
    <text evidence="8">Belongs to the binding-protein-dependent transport system permease family. LivHM subfamily.</text>
</comment>
<feature type="transmembrane region" description="Helical" evidence="9">
    <location>
        <begin position="40"/>
        <end position="57"/>
    </location>
</feature>
<dbReference type="GO" id="GO:0006865">
    <property type="term" value="P:amino acid transport"/>
    <property type="evidence" value="ECO:0007669"/>
    <property type="project" value="UniProtKB-KW"/>
</dbReference>
<dbReference type="OrthoDB" id="43815at2157"/>
<evidence type="ECO:0000256" key="9">
    <source>
        <dbReference type="SAM" id="Phobius"/>
    </source>
</evidence>
<evidence type="ECO:0000313" key="10">
    <source>
        <dbReference type="EMBL" id="QLG28660.1"/>
    </source>
</evidence>
<organism evidence="10 11">
    <name type="scientific">Halorarum halophilum</name>
    <dbReference type="NCBI Taxonomy" id="2743090"/>
    <lineage>
        <taxon>Archaea</taxon>
        <taxon>Methanobacteriati</taxon>
        <taxon>Methanobacteriota</taxon>
        <taxon>Stenosarchaea group</taxon>
        <taxon>Halobacteria</taxon>
        <taxon>Halobacteriales</taxon>
        <taxon>Haloferacaceae</taxon>
        <taxon>Halorarum</taxon>
    </lineage>
</organism>
<evidence type="ECO:0000256" key="6">
    <source>
        <dbReference type="ARBA" id="ARBA00022989"/>
    </source>
</evidence>
<dbReference type="Proteomes" id="UP000509750">
    <property type="component" value="Chromosome"/>
</dbReference>
<dbReference type="PANTHER" id="PTHR11795">
    <property type="entry name" value="BRANCHED-CHAIN AMINO ACID TRANSPORT SYSTEM PERMEASE PROTEIN LIVH"/>
    <property type="match status" value="1"/>
</dbReference>
<keyword evidence="5" id="KW-0029">Amino-acid transport</keyword>
<keyword evidence="11" id="KW-1185">Reference proteome</keyword>
<proteinExistence type="inferred from homology"/>
<dbReference type="GO" id="GO:0022857">
    <property type="term" value="F:transmembrane transporter activity"/>
    <property type="evidence" value="ECO:0007669"/>
    <property type="project" value="InterPro"/>
</dbReference>
<feature type="transmembrane region" description="Helical" evidence="9">
    <location>
        <begin position="97"/>
        <end position="119"/>
    </location>
</feature>
<evidence type="ECO:0000256" key="4">
    <source>
        <dbReference type="ARBA" id="ARBA00022692"/>
    </source>
</evidence>
<dbReference type="GeneID" id="56030044"/>
<accession>A0A7D5KVB3</accession>
<keyword evidence="2" id="KW-0813">Transport</keyword>
<gene>
    <name evidence="10" type="ORF">HUG10_14385</name>
</gene>
<keyword evidence="6 9" id="KW-1133">Transmembrane helix</keyword>
<keyword evidence="3" id="KW-1003">Cell membrane</keyword>
<evidence type="ECO:0000313" key="11">
    <source>
        <dbReference type="Proteomes" id="UP000509750"/>
    </source>
</evidence>
<evidence type="ECO:0000256" key="3">
    <source>
        <dbReference type="ARBA" id="ARBA00022475"/>
    </source>
</evidence>
<dbReference type="RefSeq" id="WP_179170234.1">
    <property type="nucleotide sequence ID" value="NZ_CP058529.1"/>
</dbReference>
<dbReference type="PANTHER" id="PTHR11795:SF445">
    <property type="entry name" value="AMINO ACID ABC TRANSPORTER PERMEASE PROTEIN"/>
    <property type="match status" value="1"/>
</dbReference>
<comment type="subcellular location">
    <subcellularLocation>
        <location evidence="1">Cell membrane</location>
        <topology evidence="1">Multi-pass membrane protein</topology>
    </subcellularLocation>
</comment>
<evidence type="ECO:0000256" key="5">
    <source>
        <dbReference type="ARBA" id="ARBA00022970"/>
    </source>
</evidence>